<reference evidence="4 5" key="1">
    <citation type="submission" date="2022-11" db="EMBL/GenBank/DDBJ databases">
        <title>Anaerobic phenanthrene biodegradation by a DNRA strain PheN6.</title>
        <authorList>
            <person name="Zhang Z."/>
        </authorList>
    </citation>
    <scope>NUCLEOTIDE SEQUENCE [LARGE SCALE GENOMIC DNA]</scope>
    <source>
        <strain evidence="4 5">PheN6</strain>
    </source>
</reference>
<dbReference type="InterPro" id="IPR010099">
    <property type="entry name" value="SDR39U1"/>
</dbReference>
<evidence type="ECO:0000259" key="3">
    <source>
        <dbReference type="Pfam" id="PF08338"/>
    </source>
</evidence>
<name>A0ABT5GJH0_9MICO</name>
<evidence type="ECO:0000256" key="1">
    <source>
        <dbReference type="ARBA" id="ARBA00009353"/>
    </source>
</evidence>
<keyword evidence="5" id="KW-1185">Reference proteome</keyword>
<dbReference type="EMBL" id="JAPFQL010000065">
    <property type="protein sequence ID" value="MDC5698390.1"/>
    <property type="molecule type" value="Genomic_DNA"/>
</dbReference>
<evidence type="ECO:0000259" key="2">
    <source>
        <dbReference type="Pfam" id="PF01370"/>
    </source>
</evidence>
<dbReference type="PANTHER" id="PTHR11092">
    <property type="entry name" value="SUGAR NUCLEOTIDE EPIMERASE RELATED"/>
    <property type="match status" value="1"/>
</dbReference>
<dbReference type="Pfam" id="PF01370">
    <property type="entry name" value="Epimerase"/>
    <property type="match status" value="1"/>
</dbReference>
<feature type="domain" description="NAD-dependent epimerase/dehydratase" evidence="2">
    <location>
        <begin position="5"/>
        <end position="225"/>
    </location>
</feature>
<evidence type="ECO:0000313" key="5">
    <source>
        <dbReference type="Proteomes" id="UP001150259"/>
    </source>
</evidence>
<dbReference type="InterPro" id="IPR036291">
    <property type="entry name" value="NAD(P)-bd_dom_sf"/>
</dbReference>
<dbReference type="InterPro" id="IPR001509">
    <property type="entry name" value="Epimerase_deHydtase"/>
</dbReference>
<proteinExistence type="inferred from homology"/>
<dbReference type="Gene3D" id="3.40.50.720">
    <property type="entry name" value="NAD(P)-binding Rossmann-like Domain"/>
    <property type="match status" value="1"/>
</dbReference>
<dbReference type="NCBIfam" id="TIGR01777">
    <property type="entry name" value="yfcH"/>
    <property type="match status" value="1"/>
</dbReference>
<dbReference type="SUPFAM" id="SSF51735">
    <property type="entry name" value="NAD(P)-binding Rossmann-fold domains"/>
    <property type="match status" value="1"/>
</dbReference>
<protein>
    <submittedName>
        <fullName evidence="4">TIGR01777 family oxidoreductase</fullName>
    </submittedName>
</protein>
<organism evidence="4 5">
    <name type="scientific">Intrasporangium calvum</name>
    <dbReference type="NCBI Taxonomy" id="53358"/>
    <lineage>
        <taxon>Bacteria</taxon>
        <taxon>Bacillati</taxon>
        <taxon>Actinomycetota</taxon>
        <taxon>Actinomycetes</taxon>
        <taxon>Micrococcales</taxon>
        <taxon>Intrasporangiaceae</taxon>
        <taxon>Intrasporangium</taxon>
    </lineage>
</organism>
<sequence length="301" mass="32152">MTKRVAITGSSGLIGGALRAHLVARGDEVIRLVRRPTTASDELQWDPARADLEPEALAEVDAVVNLAGAGVGDRRWTEDHKRAILSSRIDATTTVARAVAAEHARSGRAVRLVNASAVGFYGDRGDEPLTEQSPPGDDFLASVVVQWEAAAEQATGSAPVAMVRTGLVMAPDGGAFERLLLLARLGLGGPLGSGREWWPWITLADTVRAVTFLIDHTDQVGPFNLAAPGEARQVEIAHAFGRALHRPAILPAPRLALRAVVGEFADSILASQRVRPARLAEAGFTFEHPDLDTAVRWTLQR</sequence>
<dbReference type="Pfam" id="PF08338">
    <property type="entry name" value="DUF1731"/>
    <property type="match status" value="1"/>
</dbReference>
<feature type="domain" description="DUF1731" evidence="3">
    <location>
        <begin position="252"/>
        <end position="297"/>
    </location>
</feature>
<comment type="caution">
    <text evidence="4">The sequence shown here is derived from an EMBL/GenBank/DDBJ whole genome shotgun (WGS) entry which is preliminary data.</text>
</comment>
<dbReference type="Proteomes" id="UP001150259">
    <property type="component" value="Unassembled WGS sequence"/>
</dbReference>
<gene>
    <name evidence="4" type="ORF">OO014_14115</name>
</gene>
<evidence type="ECO:0000313" key="4">
    <source>
        <dbReference type="EMBL" id="MDC5698390.1"/>
    </source>
</evidence>
<dbReference type="InterPro" id="IPR013549">
    <property type="entry name" value="DUF1731"/>
</dbReference>
<dbReference type="RefSeq" id="WP_272462963.1">
    <property type="nucleotide sequence ID" value="NZ_JAPFQL010000065.1"/>
</dbReference>
<accession>A0ABT5GJH0</accession>
<dbReference type="PANTHER" id="PTHR11092:SF0">
    <property type="entry name" value="EPIMERASE FAMILY PROTEIN SDR39U1"/>
    <property type="match status" value="1"/>
</dbReference>
<comment type="similarity">
    <text evidence="1">Belongs to the NAD(P)-dependent epimerase/dehydratase family. SDR39U1 subfamily.</text>
</comment>